<reference evidence="2" key="1">
    <citation type="journal article" date="2015" name="Genome Announc.">
        <title>Draft Genome Sequence of an Anaerobic Ammonium-Oxidizing Bacterium, "Candidatus Brocadia sinica".</title>
        <authorList>
            <person name="Oshiki M."/>
            <person name="Shinyako-Hata K."/>
            <person name="Satoh H."/>
            <person name="Okabe S."/>
        </authorList>
    </citation>
    <scope>NUCLEOTIDE SEQUENCE [LARGE SCALE GENOMIC DNA]</scope>
    <source>
        <strain evidence="2">JPN1</strain>
    </source>
</reference>
<comment type="caution">
    <text evidence="1">The sequence shown here is derived from an EMBL/GenBank/DDBJ whole genome shotgun (WGS) entry which is preliminary data.</text>
</comment>
<dbReference type="EMBL" id="BAFN01000001">
    <property type="protein sequence ID" value="GAN32449.1"/>
    <property type="molecule type" value="Genomic_DNA"/>
</dbReference>
<sequence length="53" mass="5918">MLPIIAGIASFVVGFLGGRKIVEGTDKMEKDFKKSNLNLSDDEIDRMFLNEDV</sequence>
<proteinExistence type="predicted"/>
<keyword evidence="1" id="KW-0689">Ribosomal protein</keyword>
<evidence type="ECO:0000313" key="1">
    <source>
        <dbReference type="EMBL" id="GAN32449.1"/>
    </source>
</evidence>
<dbReference type="RefSeq" id="WP_157842386.1">
    <property type="nucleotide sequence ID" value="NZ_BAFN01000001.1"/>
</dbReference>
<keyword evidence="2" id="KW-1185">Reference proteome</keyword>
<accession>A0ABQ0JUL8</accession>
<gene>
    <name evidence="1" type="ORF">BROSI_A0963</name>
</gene>
<protein>
    <submittedName>
        <fullName evidence="1">Ribosomal protein S3</fullName>
    </submittedName>
</protein>
<dbReference type="GO" id="GO:0005840">
    <property type="term" value="C:ribosome"/>
    <property type="evidence" value="ECO:0007669"/>
    <property type="project" value="UniProtKB-KW"/>
</dbReference>
<evidence type="ECO:0000313" key="2">
    <source>
        <dbReference type="Proteomes" id="UP000032309"/>
    </source>
</evidence>
<dbReference type="Proteomes" id="UP000032309">
    <property type="component" value="Unassembled WGS sequence"/>
</dbReference>
<organism evidence="1 2">
    <name type="scientific">Candidatus Brocadia sinica JPN1</name>
    <dbReference type="NCBI Taxonomy" id="1197129"/>
    <lineage>
        <taxon>Bacteria</taxon>
        <taxon>Pseudomonadati</taxon>
        <taxon>Planctomycetota</taxon>
        <taxon>Candidatus Brocadiia</taxon>
        <taxon>Candidatus Brocadiales</taxon>
        <taxon>Candidatus Brocadiaceae</taxon>
        <taxon>Candidatus Brocadia</taxon>
    </lineage>
</organism>
<name>A0ABQ0JUL8_9BACT</name>
<keyword evidence="1" id="KW-0687">Ribonucleoprotein</keyword>